<dbReference type="EMBL" id="FNGS01000011">
    <property type="protein sequence ID" value="SDN00224.1"/>
    <property type="molecule type" value="Genomic_DNA"/>
</dbReference>
<name>A0A1G9XTW0_9BACT</name>
<evidence type="ECO:0000259" key="3">
    <source>
        <dbReference type="Pfam" id="PF16344"/>
    </source>
</evidence>
<reference evidence="4 5" key="1">
    <citation type="submission" date="2016-10" db="EMBL/GenBank/DDBJ databases">
        <authorList>
            <person name="de Groot N.N."/>
        </authorList>
    </citation>
    <scope>NUCLEOTIDE SEQUENCE [LARGE SCALE GENOMIC DNA]</scope>
    <source>
        <strain evidence="4 5">DSM 21668</strain>
    </source>
</reference>
<dbReference type="Gene3D" id="3.55.50.30">
    <property type="match status" value="1"/>
</dbReference>
<feature type="transmembrane region" description="Helical" evidence="1">
    <location>
        <begin position="69"/>
        <end position="87"/>
    </location>
</feature>
<evidence type="ECO:0000256" key="1">
    <source>
        <dbReference type="SAM" id="Phobius"/>
    </source>
</evidence>
<dbReference type="Pfam" id="PF16344">
    <property type="entry name" value="FecR_C"/>
    <property type="match status" value="1"/>
</dbReference>
<dbReference type="AlphaFoldDB" id="A0A1G9XTW0"/>
<evidence type="ECO:0000313" key="4">
    <source>
        <dbReference type="EMBL" id="SDN00224.1"/>
    </source>
</evidence>
<feature type="domain" description="Protein FecR C-terminal" evidence="3">
    <location>
        <begin position="248"/>
        <end position="315"/>
    </location>
</feature>
<evidence type="ECO:0000259" key="2">
    <source>
        <dbReference type="Pfam" id="PF04773"/>
    </source>
</evidence>
<dbReference type="Pfam" id="PF04773">
    <property type="entry name" value="FecR"/>
    <property type="match status" value="1"/>
</dbReference>
<evidence type="ECO:0000313" key="5">
    <source>
        <dbReference type="Proteomes" id="UP000198901"/>
    </source>
</evidence>
<proteinExistence type="predicted"/>
<protein>
    <submittedName>
        <fullName evidence="4">FecR family protein</fullName>
    </submittedName>
</protein>
<organism evidence="4 5">
    <name type="scientific">Siphonobacter aquaeclarae</name>
    <dbReference type="NCBI Taxonomy" id="563176"/>
    <lineage>
        <taxon>Bacteria</taxon>
        <taxon>Pseudomonadati</taxon>
        <taxon>Bacteroidota</taxon>
        <taxon>Cytophagia</taxon>
        <taxon>Cytophagales</taxon>
        <taxon>Cytophagaceae</taxon>
        <taxon>Siphonobacter</taxon>
    </lineage>
</organism>
<dbReference type="GO" id="GO:0016989">
    <property type="term" value="F:sigma factor antagonist activity"/>
    <property type="evidence" value="ECO:0007669"/>
    <property type="project" value="TreeGrafter"/>
</dbReference>
<dbReference type="InterPro" id="IPR012373">
    <property type="entry name" value="Ferrdict_sens_TM"/>
</dbReference>
<keyword evidence="1" id="KW-0812">Transmembrane</keyword>
<dbReference type="InterPro" id="IPR032508">
    <property type="entry name" value="FecR_C"/>
</dbReference>
<sequence length="324" mass="36716">MNQHAFDQLLEKYLAGECTPEEERLIREWADRTTGKAPAPLTPQERADTGRRIRVRLETDLFPRTRRLWSLWAAAAAILVVISLFWIRQEPRPEIQDGVMVHNTDSPLKQIRLEDGTLVTLKEGSRLTYPPRFARKAREVYLTGEAFFEVKRDVSRPFIVHTGDLVTQVLGTSFTVRSYDEARSIEVQVATGRVAVYNNATRTGGNTRDGMILTPNQKITFDKHSKRLLPGIVDTPAVIRLPEQKASFVFDEAPLPRVLELLKETYGIDIVLESHLFDQCVFTGDLNDLPLFTQMDLVCKSIDATFERRGTTLFIQGDGCGGKR</sequence>
<dbReference type="OrthoDB" id="645173at2"/>
<dbReference type="InterPro" id="IPR006860">
    <property type="entry name" value="FecR"/>
</dbReference>
<dbReference type="RefSeq" id="WP_093208586.1">
    <property type="nucleotide sequence ID" value="NZ_FNGS01000011.1"/>
</dbReference>
<dbReference type="STRING" id="563176.SAMN04488090_4753"/>
<keyword evidence="5" id="KW-1185">Reference proteome</keyword>
<dbReference type="PANTHER" id="PTHR30273">
    <property type="entry name" value="PERIPLASMIC SIGNAL SENSOR AND SIGMA FACTOR ACTIVATOR FECR-RELATED"/>
    <property type="match status" value="1"/>
</dbReference>
<gene>
    <name evidence="4" type="ORF">SAMN04488090_4753</name>
</gene>
<accession>A0A1G9XTW0</accession>
<dbReference type="Gene3D" id="2.60.120.1440">
    <property type="match status" value="1"/>
</dbReference>
<keyword evidence="1" id="KW-0472">Membrane</keyword>
<dbReference type="Proteomes" id="UP000198901">
    <property type="component" value="Unassembled WGS sequence"/>
</dbReference>
<dbReference type="PANTHER" id="PTHR30273:SF2">
    <property type="entry name" value="PROTEIN FECR"/>
    <property type="match status" value="1"/>
</dbReference>
<keyword evidence="1" id="KW-1133">Transmembrane helix</keyword>
<feature type="domain" description="FecR protein" evidence="2">
    <location>
        <begin position="109"/>
        <end position="194"/>
    </location>
</feature>
<dbReference type="PIRSF" id="PIRSF018266">
    <property type="entry name" value="FecR"/>
    <property type="match status" value="1"/>
</dbReference>